<gene>
    <name evidence="3" type="ORF">D0Y83_11245</name>
</gene>
<feature type="region of interest" description="Disordered" evidence="1">
    <location>
        <begin position="104"/>
        <end position="128"/>
    </location>
</feature>
<accession>A0A5P6NCT5</accession>
<evidence type="ECO:0000256" key="1">
    <source>
        <dbReference type="SAM" id="MobiDB-lite"/>
    </source>
</evidence>
<dbReference type="Pfam" id="PF20385">
    <property type="entry name" value="DUF6680"/>
    <property type="match status" value="1"/>
</dbReference>
<dbReference type="EMBL" id="CP032228">
    <property type="protein sequence ID" value="QFI63776.1"/>
    <property type="molecule type" value="Genomic_DNA"/>
</dbReference>
<dbReference type="AlphaFoldDB" id="A0A5P6NCT5"/>
<dbReference type="Proteomes" id="UP000325385">
    <property type="component" value="Chromosome"/>
</dbReference>
<dbReference type="InterPro" id="IPR046502">
    <property type="entry name" value="DUF6680"/>
</dbReference>
<name>A0A5P6NCT5_9SPHN</name>
<protein>
    <recommendedName>
        <fullName evidence="2">DUF6680 domain-containing protein</fullName>
    </recommendedName>
</protein>
<evidence type="ECO:0000259" key="2">
    <source>
        <dbReference type="Pfam" id="PF20385"/>
    </source>
</evidence>
<organism evidence="3 4">
    <name type="scientific">Qipengyuania flava</name>
    <dbReference type="NCBI Taxonomy" id="192812"/>
    <lineage>
        <taxon>Bacteria</taxon>
        <taxon>Pseudomonadati</taxon>
        <taxon>Pseudomonadota</taxon>
        <taxon>Alphaproteobacteria</taxon>
        <taxon>Sphingomonadales</taxon>
        <taxon>Erythrobacteraceae</taxon>
        <taxon>Qipengyuania</taxon>
    </lineage>
</organism>
<feature type="domain" description="DUF6680" evidence="2">
    <location>
        <begin position="2"/>
        <end position="91"/>
    </location>
</feature>
<sequence>MSLLRGRRQWFHADTIAALNLVDFAFDDVPEVRSKYRLFIEQSQAGDAEKLVQVYQDLTVEVARALGFGETMTEADMRLGYYPELLTKLDQGALADAEEKLARRTAQEAQNAPKRDIFAAYRSPKTDG</sequence>
<proteinExistence type="predicted"/>
<evidence type="ECO:0000313" key="3">
    <source>
        <dbReference type="EMBL" id="QFI63776.1"/>
    </source>
</evidence>
<evidence type="ECO:0000313" key="4">
    <source>
        <dbReference type="Proteomes" id="UP000325385"/>
    </source>
</evidence>
<reference evidence="4" key="1">
    <citation type="submission" date="2018-09" db="EMBL/GenBank/DDBJ databases">
        <title>Nocardia yunnanensis sp. nov., an actinomycete isolated from a soil sample.</title>
        <authorList>
            <person name="Zhang J."/>
        </authorList>
    </citation>
    <scope>NUCLEOTIDE SEQUENCE [LARGE SCALE GENOMIC DNA]</scope>
    <source>
        <strain evidence="4">21-3</strain>
    </source>
</reference>